<proteinExistence type="predicted"/>
<accession>A0A0L8HY28</accession>
<dbReference type="EMBL" id="KQ417105">
    <property type="protein sequence ID" value="KOF93695.1"/>
    <property type="molecule type" value="Genomic_DNA"/>
</dbReference>
<gene>
    <name evidence="1" type="ORF">OCBIM_22003755mg</name>
</gene>
<sequence length="98" mass="11781">MCVFASNETTTCIQAFTRDRKRNKTRCLQQMQVMIGCLYNQTQKLALYIQEEFHHKLQFFKCLEEFHGHIMCTYTMSYFSLSSYEMFNKMNISSNRTM</sequence>
<reference evidence="1" key="1">
    <citation type="submission" date="2015-07" db="EMBL/GenBank/DDBJ databases">
        <title>MeaNS - Measles Nucleotide Surveillance Program.</title>
        <authorList>
            <person name="Tran T."/>
            <person name="Druce J."/>
        </authorList>
    </citation>
    <scope>NUCLEOTIDE SEQUENCE</scope>
    <source>
        <strain evidence="1">UCB-OBI-ISO-001</strain>
        <tissue evidence="1">Gonad</tissue>
    </source>
</reference>
<organism evidence="1">
    <name type="scientific">Octopus bimaculoides</name>
    <name type="common">California two-spotted octopus</name>
    <dbReference type="NCBI Taxonomy" id="37653"/>
    <lineage>
        <taxon>Eukaryota</taxon>
        <taxon>Metazoa</taxon>
        <taxon>Spiralia</taxon>
        <taxon>Lophotrochozoa</taxon>
        <taxon>Mollusca</taxon>
        <taxon>Cephalopoda</taxon>
        <taxon>Coleoidea</taxon>
        <taxon>Octopodiformes</taxon>
        <taxon>Octopoda</taxon>
        <taxon>Incirrata</taxon>
        <taxon>Octopodidae</taxon>
        <taxon>Octopus</taxon>
    </lineage>
</organism>
<protein>
    <submittedName>
        <fullName evidence="1">Uncharacterized protein</fullName>
    </submittedName>
</protein>
<evidence type="ECO:0000313" key="1">
    <source>
        <dbReference type="EMBL" id="KOF93695.1"/>
    </source>
</evidence>
<name>A0A0L8HY28_OCTBM</name>
<dbReference type="AlphaFoldDB" id="A0A0L8HY28"/>